<feature type="non-terminal residue" evidence="1">
    <location>
        <position position="1"/>
    </location>
</feature>
<protein>
    <submittedName>
        <fullName evidence="1">BZIP protein</fullName>
    </submittedName>
</protein>
<organism evidence="1">
    <name type="scientific">Garcinia mangostana</name>
    <name type="common">Mangosteen</name>
    <dbReference type="NCBI Taxonomy" id="58228"/>
    <lineage>
        <taxon>Eukaryota</taxon>
        <taxon>Viridiplantae</taxon>
        <taxon>Streptophyta</taxon>
        <taxon>Embryophyta</taxon>
        <taxon>Tracheophyta</taxon>
        <taxon>Spermatophyta</taxon>
        <taxon>Magnoliopsida</taxon>
        <taxon>eudicotyledons</taxon>
        <taxon>Gunneridae</taxon>
        <taxon>Pentapetalae</taxon>
        <taxon>rosids</taxon>
        <taxon>fabids</taxon>
        <taxon>Malpighiales</taxon>
        <taxon>Clusiaceae</taxon>
        <taxon>Garcinieae</taxon>
        <taxon>Garcinia</taxon>
    </lineage>
</organism>
<evidence type="ECO:0000313" key="1">
    <source>
        <dbReference type="EMBL" id="ACJ37362.1"/>
    </source>
</evidence>
<dbReference type="AlphaFoldDB" id="B7TYA5"/>
<sequence>LRTQVDELSQRLESLNDIIGFLEGSIGFNEPVSDCFLSPLNMGYLSHPLTASPDLFHY</sequence>
<name>B7TYA5_GARMA</name>
<reference evidence="1" key="1">
    <citation type="submission" date="2008-10" db="EMBL/GenBank/DDBJ databases">
        <title>Isolation of floral transcripts from mangosteen (Garcinia mangostana L.).</title>
        <authorList>
            <person name="Chan K.-L."/>
            <person name="Namasivayam P."/>
            <person name="Napis S."/>
            <person name="Ho C.-L."/>
        </authorList>
    </citation>
    <scope>NUCLEOTIDE SEQUENCE</scope>
</reference>
<accession>B7TYA5</accession>
<dbReference type="EMBL" id="FJ411077">
    <property type="protein sequence ID" value="ACJ37362.1"/>
    <property type="molecule type" value="mRNA"/>
</dbReference>
<proteinExistence type="evidence at transcript level"/>